<name>W0BAN5_9GAMM</name>
<evidence type="ECO:0000313" key="2">
    <source>
        <dbReference type="Proteomes" id="UP000018838"/>
    </source>
</evidence>
<protein>
    <submittedName>
        <fullName evidence="1">Uncharacterized protein</fullName>
    </submittedName>
</protein>
<proteinExistence type="predicted"/>
<dbReference type="AlphaFoldDB" id="W0BAN5"/>
<dbReference type="PATRIC" id="fig|1268635.3.peg.155"/>
<reference evidence="1 2" key="1">
    <citation type="journal article" date="2013" name="Int. J. Med. Microbiol.">
        <title>Legionella oakridgensis ATCC 33761 genome sequence and phenotypic characterization reveals its replication capacity in amoebae.</title>
        <authorList>
            <person name="Brzuszkiewicz E."/>
            <person name="Schulz T."/>
            <person name="Rydzewski K."/>
            <person name="Daniel R."/>
            <person name="Gillmaier N."/>
            <person name="Dittmann C."/>
            <person name="Holland G."/>
            <person name="Schunder E."/>
            <person name="Lautner M."/>
            <person name="Eisenreich W."/>
            <person name="Luck C."/>
            <person name="Heuner K."/>
        </authorList>
    </citation>
    <scope>NUCLEOTIDE SEQUENCE [LARGE SCALE GENOMIC DNA]</scope>
    <source>
        <strain>OR-10</strain>
        <strain evidence="2">ATCC 33761</strain>
    </source>
</reference>
<organism evidence="1 2">
    <name type="scientific">Legionella oakridgensis ATCC 33761 = DSM 21215</name>
    <dbReference type="NCBI Taxonomy" id="1268635"/>
    <lineage>
        <taxon>Bacteria</taxon>
        <taxon>Pseudomonadati</taxon>
        <taxon>Pseudomonadota</taxon>
        <taxon>Gammaproteobacteria</taxon>
        <taxon>Legionellales</taxon>
        <taxon>Legionellaceae</taxon>
        <taxon>Legionella</taxon>
    </lineage>
</organism>
<accession>W0BAN5</accession>
<dbReference type="HOGENOM" id="CLU_3291791_0_0_6"/>
<keyword evidence="2" id="KW-1185">Reference proteome</keyword>
<evidence type="ECO:0000313" key="1">
    <source>
        <dbReference type="EMBL" id="AHE65741.1"/>
    </source>
</evidence>
<dbReference type="KEGG" id="lok:Loa_00150"/>
<dbReference type="EMBL" id="CP004006">
    <property type="protein sequence ID" value="AHE65741.1"/>
    <property type="molecule type" value="Genomic_DNA"/>
</dbReference>
<dbReference type="Proteomes" id="UP000018838">
    <property type="component" value="Chromosome"/>
</dbReference>
<sequence length="40" mass="4544">MLANELAFPDVTMPVTKFEYCELDKLLTILLTAAWAAWDV</sequence>
<gene>
    <name evidence="1" type="ORF">Loa_00150</name>
</gene>